<accession>A0A0S4QNF6</accession>
<evidence type="ECO:0000313" key="2">
    <source>
        <dbReference type="Proteomes" id="UP000198802"/>
    </source>
</evidence>
<protein>
    <submittedName>
        <fullName evidence="1">Uncharacterized protein</fullName>
    </submittedName>
</protein>
<evidence type="ECO:0000313" key="1">
    <source>
        <dbReference type="EMBL" id="CUU56574.1"/>
    </source>
</evidence>
<gene>
    <name evidence="1" type="ORF">Ga0074812_108102</name>
</gene>
<proteinExistence type="predicted"/>
<dbReference type="Proteomes" id="UP000198802">
    <property type="component" value="Unassembled WGS sequence"/>
</dbReference>
<dbReference type="AlphaFoldDB" id="A0A0S4QNF6"/>
<sequence length="39" mass="4432">MTRADSCATAGIVPRIARKGFESSERLGRHRWKVERTMA</sequence>
<keyword evidence="2" id="KW-1185">Reference proteome</keyword>
<name>A0A0S4QNF6_9ACTN</name>
<organism evidence="1 2">
    <name type="scientific">Parafrankia irregularis</name>
    <dbReference type="NCBI Taxonomy" id="795642"/>
    <lineage>
        <taxon>Bacteria</taxon>
        <taxon>Bacillati</taxon>
        <taxon>Actinomycetota</taxon>
        <taxon>Actinomycetes</taxon>
        <taxon>Frankiales</taxon>
        <taxon>Frankiaceae</taxon>
        <taxon>Parafrankia</taxon>
    </lineage>
</organism>
<dbReference type="EMBL" id="FAOZ01000008">
    <property type="protein sequence ID" value="CUU56574.1"/>
    <property type="molecule type" value="Genomic_DNA"/>
</dbReference>
<reference evidence="2" key="1">
    <citation type="submission" date="2015-11" db="EMBL/GenBank/DDBJ databases">
        <authorList>
            <person name="Varghese N."/>
        </authorList>
    </citation>
    <scope>NUCLEOTIDE SEQUENCE [LARGE SCALE GENOMIC DNA]</scope>
    <source>
        <strain evidence="2">DSM 45899</strain>
    </source>
</reference>